<dbReference type="InterPro" id="IPR035979">
    <property type="entry name" value="RBD_domain_sf"/>
</dbReference>
<comment type="similarity">
    <text evidence="1">Belongs to the RRM CPSF6/7 family.</text>
</comment>
<evidence type="ECO:0000256" key="1">
    <source>
        <dbReference type="ARBA" id="ARBA00006265"/>
    </source>
</evidence>
<dbReference type="GO" id="GO:0005634">
    <property type="term" value="C:nucleus"/>
    <property type="evidence" value="ECO:0007669"/>
    <property type="project" value="UniProtKB-SubCell"/>
</dbReference>
<evidence type="ECO:0000313" key="7">
    <source>
        <dbReference type="RefSeq" id="XP_008475956.2"/>
    </source>
</evidence>
<name>A0A1S3D7H6_DIACI</name>
<feature type="domain" description="RRM" evidence="5">
    <location>
        <begin position="75"/>
        <end position="155"/>
    </location>
</feature>
<evidence type="ECO:0000259" key="5">
    <source>
        <dbReference type="PROSITE" id="PS50102"/>
    </source>
</evidence>
<dbReference type="InterPro" id="IPR034772">
    <property type="entry name" value="CPSF6/7"/>
</dbReference>
<evidence type="ECO:0000256" key="2">
    <source>
        <dbReference type="ARBA" id="ARBA00022884"/>
    </source>
</evidence>
<feature type="region of interest" description="Disordered" evidence="4">
    <location>
        <begin position="10"/>
        <end position="31"/>
    </location>
</feature>
<accession>A0A1S3D7H6</accession>
<dbReference type="PaxDb" id="121845-A0A1S3D7H6"/>
<evidence type="ECO:0000256" key="3">
    <source>
        <dbReference type="PROSITE-ProRule" id="PRU00176"/>
    </source>
</evidence>
<dbReference type="Proteomes" id="UP000079169">
    <property type="component" value="Unplaced"/>
</dbReference>
<gene>
    <name evidence="7" type="primary">LOC103512935</name>
</gene>
<dbReference type="KEGG" id="dci:103512935"/>
<dbReference type="SUPFAM" id="SSF54928">
    <property type="entry name" value="RNA-binding domain, RBD"/>
    <property type="match status" value="1"/>
</dbReference>
<sequence length="176" mass="20054">MDLYDDAILGMGPSFDPTDTNTSPGEHVSTEHDDIDLYDDVTLQPFPEHTGRSPARYRHHRYSHHHSQATSSSHCNLYVGNLTWWTTEADMSDAIRSIGVPDFIDVKFFENASNGQSKGFCTVTLGSEESMSLVMERLPTLELHGRKPMVAYPTRNVLYQFEAQNPLRSRSRRSYR</sequence>
<dbReference type="SMART" id="SM00360">
    <property type="entry name" value="RRM"/>
    <property type="match status" value="1"/>
</dbReference>
<evidence type="ECO:0000256" key="4">
    <source>
        <dbReference type="SAM" id="MobiDB-lite"/>
    </source>
</evidence>
<dbReference type="GO" id="GO:0006397">
    <property type="term" value="P:mRNA processing"/>
    <property type="evidence" value="ECO:0007669"/>
    <property type="project" value="UniProtKB-KW"/>
</dbReference>
<proteinExistence type="inferred from homology"/>
<dbReference type="InterPro" id="IPR012677">
    <property type="entry name" value="Nucleotide-bd_a/b_plait_sf"/>
</dbReference>
<keyword evidence="2 3" id="KW-0694">RNA-binding</keyword>
<dbReference type="GO" id="GO:0003723">
    <property type="term" value="F:RNA binding"/>
    <property type="evidence" value="ECO:0007669"/>
    <property type="project" value="UniProtKB-UniRule"/>
</dbReference>
<dbReference type="AlphaFoldDB" id="A0A1S3D7H6"/>
<keyword evidence="6" id="KW-1185">Reference proteome</keyword>
<dbReference type="STRING" id="121845.A0A1S3D7H6"/>
<reference evidence="7" key="1">
    <citation type="submission" date="2025-08" db="UniProtKB">
        <authorList>
            <consortium name="RefSeq"/>
        </authorList>
    </citation>
    <scope>IDENTIFICATION</scope>
</reference>
<dbReference type="InterPro" id="IPR000504">
    <property type="entry name" value="RRM_dom"/>
</dbReference>
<dbReference type="Gene3D" id="3.30.70.330">
    <property type="match status" value="1"/>
</dbReference>
<dbReference type="PROSITE" id="PS50102">
    <property type="entry name" value="RRM"/>
    <property type="match status" value="1"/>
</dbReference>
<dbReference type="Pfam" id="PF00076">
    <property type="entry name" value="RRM_1"/>
    <property type="match status" value="1"/>
</dbReference>
<evidence type="ECO:0000313" key="6">
    <source>
        <dbReference type="Proteomes" id="UP000079169"/>
    </source>
</evidence>
<organism evidence="6 7">
    <name type="scientific">Diaphorina citri</name>
    <name type="common">Asian citrus psyllid</name>
    <dbReference type="NCBI Taxonomy" id="121845"/>
    <lineage>
        <taxon>Eukaryota</taxon>
        <taxon>Metazoa</taxon>
        <taxon>Ecdysozoa</taxon>
        <taxon>Arthropoda</taxon>
        <taxon>Hexapoda</taxon>
        <taxon>Insecta</taxon>
        <taxon>Pterygota</taxon>
        <taxon>Neoptera</taxon>
        <taxon>Paraneoptera</taxon>
        <taxon>Hemiptera</taxon>
        <taxon>Sternorrhyncha</taxon>
        <taxon>Psylloidea</taxon>
        <taxon>Psyllidae</taxon>
        <taxon>Diaphorininae</taxon>
        <taxon>Diaphorina</taxon>
    </lineage>
</organism>
<protein>
    <submittedName>
        <fullName evidence="7">Cleavage and polyadenylation specificity factor subunit CG7185-like</fullName>
    </submittedName>
</protein>
<dbReference type="RefSeq" id="XP_008475956.2">
    <property type="nucleotide sequence ID" value="XM_008477734.2"/>
</dbReference>
<dbReference type="PANTHER" id="PTHR23204">
    <property type="entry name" value="CLEAVAGE AND POLYADENYLATION SPECIFIC FACTOR"/>
    <property type="match status" value="1"/>
</dbReference>
<dbReference type="GeneID" id="103512935"/>